<reference evidence="4" key="1">
    <citation type="journal article" date="2014" name="Nat. Commun.">
        <title>The emerging biofuel crop Camelina sativa retains a highly undifferentiated hexaploid genome structure.</title>
        <authorList>
            <person name="Kagale S."/>
            <person name="Koh C."/>
            <person name="Nixon J."/>
            <person name="Bollina V."/>
            <person name="Clarke W.E."/>
            <person name="Tuteja R."/>
            <person name="Spillane C."/>
            <person name="Robinson S.J."/>
            <person name="Links M.G."/>
            <person name="Clarke C."/>
            <person name="Higgins E.E."/>
            <person name="Huebert T."/>
            <person name="Sharpe A.G."/>
            <person name="Parkin I.A."/>
        </authorList>
    </citation>
    <scope>NUCLEOTIDE SEQUENCE [LARGE SCALE GENOMIC DNA]</scope>
    <source>
        <strain evidence="4">cv. DH55</strain>
    </source>
</reference>
<reference evidence="5" key="2">
    <citation type="submission" date="2025-08" db="UniProtKB">
        <authorList>
            <consortium name="RefSeq"/>
        </authorList>
    </citation>
    <scope>IDENTIFICATION</scope>
    <source>
        <tissue evidence="5">Leaf</tissue>
    </source>
</reference>
<evidence type="ECO:0000259" key="3">
    <source>
        <dbReference type="Pfam" id="PF14372"/>
    </source>
</evidence>
<dbReference type="InterPro" id="IPR025525">
    <property type="entry name" value="hAT-like_transposase_RNase-H"/>
</dbReference>
<protein>
    <submittedName>
        <fullName evidence="5">Zinc finger BED domain-containing protein RICESLEEPER 2-like</fullName>
    </submittedName>
</protein>
<dbReference type="Pfam" id="PF14372">
    <property type="entry name" value="hAT-like_RNase-H"/>
    <property type="match status" value="1"/>
</dbReference>
<dbReference type="InterPro" id="IPR008906">
    <property type="entry name" value="HATC_C_dom"/>
</dbReference>
<evidence type="ECO:0000313" key="5">
    <source>
        <dbReference type="RefSeq" id="XP_010468709.1"/>
    </source>
</evidence>
<feature type="domain" description="hAT-like transposase RNase-H fold" evidence="3">
    <location>
        <begin position="160"/>
        <end position="269"/>
    </location>
</feature>
<name>A0ABM0WBN0_CAMSA</name>
<dbReference type="GeneID" id="104748822"/>
<dbReference type="PANTHER" id="PTHR23272:SF187">
    <property type="entry name" value="AC9 TRANSPOSASE-RELATED"/>
    <property type="match status" value="1"/>
</dbReference>
<proteinExistence type="predicted"/>
<feature type="region of interest" description="Disordered" evidence="1">
    <location>
        <begin position="277"/>
        <end position="297"/>
    </location>
</feature>
<evidence type="ECO:0000313" key="4">
    <source>
        <dbReference type="Proteomes" id="UP000694864"/>
    </source>
</evidence>
<sequence>MTKFKKAMKNIGDDALILKGKYMHLRCATHILNLVVREGLQEVDNSVARIRNGIQYVRATTNRLKTFDLRLEAVKIKRGSVPLDVKTRWNSTYLMLDQALKFRLAFERMEAEDKVYNDYFLEKVDGTKRIGPPMPSDFDEVERLVSTLVIFYKSTLVLSASNTVASHKLYNEIVSVTKNLSELTTSTNPEDPLKKKALSMLTKLAKYWDPFGDQVEMNRLVIVASVFDPRKKTKFAEQCFDALYGKGSMESVHLLADLNSILKDLYDEYSRNSLLNKTGSSSQSHGSSSHSQTREQVTPDFCQKADIVDMENVFDEMLMEKVIYSSSNELEIYLKDNVEKPSILKGTKYDLLSWWKVNSGKYPILSLIAKDILAMQVSSVASESAFSTSGRILEPYRSCLTHKMIEVLICTEQWLKAEIYINEKGVSTVEHLLSEVEHDDELLRGVVRVSVRVFVEFGILRPVKFLDKEVPRVTYMFLKT</sequence>
<dbReference type="InterPro" id="IPR012337">
    <property type="entry name" value="RNaseH-like_sf"/>
</dbReference>
<evidence type="ECO:0000259" key="2">
    <source>
        <dbReference type="Pfam" id="PF05699"/>
    </source>
</evidence>
<gene>
    <name evidence="5" type="primary">LOC104748822</name>
</gene>
<dbReference type="PANTHER" id="PTHR23272">
    <property type="entry name" value="BED FINGER-RELATED"/>
    <property type="match status" value="1"/>
</dbReference>
<dbReference type="Pfam" id="PF05699">
    <property type="entry name" value="Dimer_Tnp_hAT"/>
    <property type="match status" value="1"/>
</dbReference>
<dbReference type="SUPFAM" id="SSF53098">
    <property type="entry name" value="Ribonuclease H-like"/>
    <property type="match status" value="1"/>
</dbReference>
<keyword evidence="4" id="KW-1185">Reference proteome</keyword>
<dbReference type="Proteomes" id="UP000694864">
    <property type="component" value="Chromosome 15"/>
</dbReference>
<organism evidence="4 5">
    <name type="scientific">Camelina sativa</name>
    <name type="common">False flax</name>
    <name type="synonym">Myagrum sativum</name>
    <dbReference type="NCBI Taxonomy" id="90675"/>
    <lineage>
        <taxon>Eukaryota</taxon>
        <taxon>Viridiplantae</taxon>
        <taxon>Streptophyta</taxon>
        <taxon>Embryophyta</taxon>
        <taxon>Tracheophyta</taxon>
        <taxon>Spermatophyta</taxon>
        <taxon>Magnoliopsida</taxon>
        <taxon>eudicotyledons</taxon>
        <taxon>Gunneridae</taxon>
        <taxon>Pentapetalae</taxon>
        <taxon>rosids</taxon>
        <taxon>malvids</taxon>
        <taxon>Brassicales</taxon>
        <taxon>Brassicaceae</taxon>
        <taxon>Camelineae</taxon>
        <taxon>Camelina</taxon>
    </lineage>
</organism>
<feature type="domain" description="HAT C-terminal dimerisation" evidence="2">
    <location>
        <begin position="329"/>
        <end position="415"/>
    </location>
</feature>
<feature type="compositionally biased region" description="Low complexity" evidence="1">
    <location>
        <begin position="279"/>
        <end position="291"/>
    </location>
</feature>
<evidence type="ECO:0000256" key="1">
    <source>
        <dbReference type="SAM" id="MobiDB-lite"/>
    </source>
</evidence>
<accession>A0ABM0WBN0</accession>
<dbReference type="RefSeq" id="XP_010468709.1">
    <property type="nucleotide sequence ID" value="XM_010470407.1"/>
</dbReference>